<keyword evidence="2" id="KW-1185">Reference proteome</keyword>
<evidence type="ECO:0000313" key="2">
    <source>
        <dbReference type="Proteomes" id="UP001165267"/>
    </source>
</evidence>
<sequence>MNSIIAQSRLFFIALFAFITLAACSPQYNWRVVPNTDVGYMATFPDKPAQVTRTLELIGLQVPLTMHAAQVEGMYFAVGTMPLKGELQVQSVALRDALAQAVANNISAGKPELKPIQWLGKPVQEMTLSGTLPNGDTAFAHARFFEHQGTLYEVLMMGPGPQGNPDELTSWFGGFSLLGQ</sequence>
<proteinExistence type="predicted"/>
<gene>
    <name evidence="1" type="ORF">NSP04_11095</name>
</gene>
<dbReference type="Proteomes" id="UP001165267">
    <property type="component" value="Unassembled WGS sequence"/>
</dbReference>
<accession>A0ABT1XJ62</accession>
<reference evidence="1" key="1">
    <citation type="submission" date="2022-07" db="EMBL/GenBank/DDBJ databases">
        <authorList>
            <person name="Xamxidin M."/>
        </authorList>
    </citation>
    <scope>NUCLEOTIDE SEQUENCE</scope>
    <source>
        <strain evidence="1">YS8-69</strain>
    </source>
</reference>
<dbReference type="RefSeq" id="WP_257512419.1">
    <property type="nucleotide sequence ID" value="NZ_JANKHG010000018.1"/>
</dbReference>
<protein>
    <recommendedName>
        <fullName evidence="3">Transmembrane protein</fullName>
    </recommendedName>
</protein>
<name>A0ABT1XJ62_9BURK</name>
<evidence type="ECO:0008006" key="3">
    <source>
        <dbReference type="Google" id="ProtNLM"/>
    </source>
</evidence>
<evidence type="ECO:0000313" key="1">
    <source>
        <dbReference type="EMBL" id="MCR2747194.1"/>
    </source>
</evidence>
<dbReference type="EMBL" id="JANKHG010000018">
    <property type="protein sequence ID" value="MCR2747194.1"/>
    <property type="molecule type" value="Genomic_DNA"/>
</dbReference>
<comment type="caution">
    <text evidence="1">The sequence shown here is derived from an EMBL/GenBank/DDBJ whole genome shotgun (WGS) entry which is preliminary data.</text>
</comment>
<organism evidence="1 2">
    <name type="scientific">Limnobacter parvus</name>
    <dbReference type="NCBI Taxonomy" id="2939690"/>
    <lineage>
        <taxon>Bacteria</taxon>
        <taxon>Pseudomonadati</taxon>
        <taxon>Pseudomonadota</taxon>
        <taxon>Betaproteobacteria</taxon>
        <taxon>Burkholderiales</taxon>
        <taxon>Burkholderiaceae</taxon>
        <taxon>Limnobacter</taxon>
    </lineage>
</organism>